<accession>X1K8X9</accession>
<evidence type="ECO:0000313" key="1">
    <source>
        <dbReference type="EMBL" id="GAI03058.1"/>
    </source>
</evidence>
<organism evidence="1">
    <name type="scientific">marine sediment metagenome</name>
    <dbReference type="NCBI Taxonomy" id="412755"/>
    <lineage>
        <taxon>unclassified sequences</taxon>
        <taxon>metagenomes</taxon>
        <taxon>ecological metagenomes</taxon>
    </lineage>
</organism>
<reference evidence="1" key="1">
    <citation type="journal article" date="2014" name="Front. Microbiol.">
        <title>High frequency of phylogenetically diverse reductive dehalogenase-homologous genes in deep subseafloor sedimentary metagenomes.</title>
        <authorList>
            <person name="Kawai M."/>
            <person name="Futagami T."/>
            <person name="Toyoda A."/>
            <person name="Takaki Y."/>
            <person name="Nishi S."/>
            <person name="Hori S."/>
            <person name="Arai W."/>
            <person name="Tsubouchi T."/>
            <person name="Morono Y."/>
            <person name="Uchiyama I."/>
            <person name="Ito T."/>
            <person name="Fujiyama A."/>
            <person name="Inagaki F."/>
            <person name="Takami H."/>
        </authorList>
    </citation>
    <scope>NUCLEOTIDE SEQUENCE</scope>
    <source>
        <strain evidence="1">Expedition CK06-06</strain>
    </source>
</reference>
<comment type="caution">
    <text evidence="1">The sequence shown here is derived from an EMBL/GenBank/DDBJ whole genome shotgun (WGS) entry which is preliminary data.</text>
</comment>
<dbReference type="EMBL" id="BARV01010979">
    <property type="protein sequence ID" value="GAI03058.1"/>
    <property type="molecule type" value="Genomic_DNA"/>
</dbReference>
<proteinExistence type="predicted"/>
<name>X1K8X9_9ZZZZ</name>
<sequence>MINSPALGLRNRKGKTPYASAGLLERISDAEVPV</sequence>
<dbReference type="AlphaFoldDB" id="X1K8X9"/>
<feature type="non-terminal residue" evidence="1">
    <location>
        <position position="34"/>
    </location>
</feature>
<gene>
    <name evidence="1" type="ORF">S06H3_21032</name>
</gene>
<protein>
    <submittedName>
        <fullName evidence="1">Uncharacterized protein</fullName>
    </submittedName>
</protein>